<feature type="binding site" evidence="11">
    <location>
        <position position="168"/>
    </location>
    <ligand>
        <name>substrate</name>
    </ligand>
</feature>
<dbReference type="EC" id="4.2.1.11" evidence="3 9"/>
<dbReference type="SUPFAM" id="SSF54826">
    <property type="entry name" value="Enolase N-terminal domain-like"/>
    <property type="match status" value="1"/>
</dbReference>
<evidence type="ECO:0000256" key="11">
    <source>
        <dbReference type="PIRSR" id="PIRSR001400-2"/>
    </source>
</evidence>
<accession>A0A1F6CW26</accession>
<dbReference type="SUPFAM" id="SSF51604">
    <property type="entry name" value="Enolase C-terminal domain-like"/>
    <property type="match status" value="1"/>
</dbReference>
<feature type="binding site" evidence="11">
    <location>
        <position position="158"/>
    </location>
    <ligand>
        <name>substrate</name>
    </ligand>
</feature>
<dbReference type="FunFam" id="3.30.390.10:FF:000001">
    <property type="entry name" value="Enolase"/>
    <property type="match status" value="1"/>
</dbReference>
<feature type="binding site" evidence="9 12">
    <location>
        <position position="317"/>
    </location>
    <ligand>
        <name>Mg(2+)</name>
        <dbReference type="ChEBI" id="CHEBI:18420"/>
    </ligand>
</feature>
<dbReference type="HAMAP" id="MF_00318">
    <property type="entry name" value="Enolase"/>
    <property type="match status" value="1"/>
</dbReference>
<comment type="catalytic activity">
    <reaction evidence="9">
        <text>(2R)-2-phosphoglycerate = phosphoenolpyruvate + H2O</text>
        <dbReference type="Rhea" id="RHEA:10164"/>
        <dbReference type="ChEBI" id="CHEBI:15377"/>
        <dbReference type="ChEBI" id="CHEBI:58289"/>
        <dbReference type="ChEBI" id="CHEBI:58702"/>
        <dbReference type="EC" id="4.2.1.11"/>
    </reaction>
</comment>
<evidence type="ECO:0000256" key="5">
    <source>
        <dbReference type="ARBA" id="ARBA00022525"/>
    </source>
</evidence>
<feature type="domain" description="Enolase N-terminal" evidence="15">
    <location>
        <begin position="3"/>
        <end position="133"/>
    </location>
</feature>
<dbReference type="SFLD" id="SFLDS00001">
    <property type="entry name" value="Enolase"/>
    <property type="match status" value="1"/>
</dbReference>
<dbReference type="GO" id="GO:0000015">
    <property type="term" value="C:phosphopyruvate hydratase complex"/>
    <property type="evidence" value="ECO:0007669"/>
    <property type="project" value="InterPro"/>
</dbReference>
<dbReference type="AlphaFoldDB" id="A0A1F6CW26"/>
<keyword evidence="6 9" id="KW-0460">Magnesium</keyword>
<sequence length="428" mass="45831">MKIRSIHAREILDSRGNPTVEADVILEDGTVGRAIVPSGASTGSHEAHELRDGDKKRYGGKGVLKAVENVNSEIAKVIVGKEAEAQRDIDKTLATLDGTENKERLGANAILAVSLAVAKAAAGAKKVPLFEYVRSLSKSPREPLLPLPQCNVINGGAHTNWESTDIQEFMIAPVGATSFREAVRTLSEIFQALKKVLTTKGYGTTVGDEGGFAPKVKGGNEEAFELIAEAIAAAGYKLGADIVFTPDVASSELYENGVYKLPLTGREFSPDQMAAWYGELKKKYPIPSIEDGLAEDDWDGWKKMTTSLGASTQLVGDDLLVTNVKFLERGIQEKAANAILIKVNQIGTLSETIDAVEMAQAAGWGVVMSHRSGETEDTTIAHLAVGLATGQIKTGSVSRSDRNAKYNELLRIEEYLGKKAVFAGNIFA</sequence>
<evidence type="ECO:0000259" key="15">
    <source>
        <dbReference type="SMART" id="SM01193"/>
    </source>
</evidence>
<dbReference type="GO" id="GO:0004634">
    <property type="term" value="F:phosphopyruvate hydratase activity"/>
    <property type="evidence" value="ECO:0007669"/>
    <property type="project" value="UniProtKB-UniRule"/>
</dbReference>
<evidence type="ECO:0000256" key="12">
    <source>
        <dbReference type="PIRSR" id="PIRSR001400-3"/>
    </source>
</evidence>
<feature type="binding site" evidence="11">
    <location>
        <begin position="369"/>
        <end position="372"/>
    </location>
    <ligand>
        <name>substrate</name>
    </ligand>
</feature>
<evidence type="ECO:0000256" key="10">
    <source>
        <dbReference type="PIRSR" id="PIRSR001400-1"/>
    </source>
</evidence>
<dbReference type="Pfam" id="PF03952">
    <property type="entry name" value="Enolase_N"/>
    <property type="match status" value="1"/>
</dbReference>
<feature type="binding site" evidence="9">
    <location>
        <position position="342"/>
    </location>
    <ligand>
        <name>(2R)-2-phosphoglycerate</name>
        <dbReference type="ChEBI" id="CHEBI:58289"/>
    </ligand>
</feature>
<evidence type="ECO:0000256" key="7">
    <source>
        <dbReference type="ARBA" id="ARBA00023152"/>
    </source>
</evidence>
<dbReference type="InterPro" id="IPR029017">
    <property type="entry name" value="Enolase-like_N"/>
</dbReference>
<keyword evidence="9 12" id="KW-0479">Metal-binding</keyword>
<dbReference type="InterPro" id="IPR020809">
    <property type="entry name" value="Enolase_CS"/>
</dbReference>
<evidence type="ECO:0000313" key="16">
    <source>
        <dbReference type="EMBL" id="OGG53270.1"/>
    </source>
</evidence>
<protein>
    <recommendedName>
        <fullName evidence="4 9">Enolase</fullName>
        <ecNumber evidence="3 9">4.2.1.11</ecNumber>
    </recommendedName>
    <alternativeName>
        <fullName evidence="9">2-phospho-D-glycerate hydro-lyase</fullName>
    </alternativeName>
    <alternativeName>
        <fullName evidence="9">2-phosphoglycerate dehydratase</fullName>
    </alternativeName>
</protein>
<dbReference type="GO" id="GO:0005576">
    <property type="term" value="C:extracellular region"/>
    <property type="evidence" value="ECO:0007669"/>
    <property type="project" value="UniProtKB-SubCell"/>
</dbReference>
<feature type="binding site" evidence="11">
    <location>
        <position position="393"/>
    </location>
    <ligand>
        <name>substrate</name>
    </ligand>
</feature>
<dbReference type="SMART" id="SM01193">
    <property type="entry name" value="Enolase_N"/>
    <property type="match status" value="1"/>
</dbReference>
<feature type="binding site" evidence="9">
    <location>
        <position position="371"/>
    </location>
    <ligand>
        <name>(2R)-2-phosphoglycerate</name>
        <dbReference type="ChEBI" id="CHEBI:58289"/>
    </ligand>
</feature>
<evidence type="ECO:0000256" key="2">
    <source>
        <dbReference type="ARBA" id="ARBA00009604"/>
    </source>
</evidence>
<evidence type="ECO:0000256" key="9">
    <source>
        <dbReference type="HAMAP-Rule" id="MF_00318"/>
    </source>
</evidence>
<comment type="pathway">
    <text evidence="1 9">Carbohydrate degradation; glycolysis; pyruvate from D-glyceraldehyde 3-phosphate: step 4/5.</text>
</comment>
<keyword evidence="16" id="KW-0670">Pyruvate</keyword>
<comment type="caution">
    <text evidence="16">The sequence shown here is derived from an EMBL/GenBank/DDBJ whole genome shotgun (WGS) entry which is preliminary data.</text>
</comment>
<feature type="binding site" evidence="11">
    <location>
        <position position="317"/>
    </location>
    <ligand>
        <name>substrate</name>
    </ligand>
</feature>
<proteinExistence type="inferred from homology"/>
<comment type="similarity">
    <text evidence="2 9">Belongs to the enolase family.</text>
</comment>
<dbReference type="EMBL" id="MFKT01000014">
    <property type="protein sequence ID" value="OGG53270.1"/>
    <property type="molecule type" value="Genomic_DNA"/>
</dbReference>
<comment type="cofactor">
    <cofactor evidence="9">
        <name>Mg(2+)</name>
        <dbReference type="ChEBI" id="CHEBI:18420"/>
    </cofactor>
    <text evidence="9">Binds a second Mg(2+) ion via substrate during catalysis.</text>
</comment>
<dbReference type="InterPro" id="IPR020811">
    <property type="entry name" value="Enolase_N"/>
</dbReference>
<feature type="domain" description="Enolase C-terminal TIM barrel" evidence="14">
    <location>
        <begin position="142"/>
        <end position="427"/>
    </location>
</feature>
<feature type="active site" description="Proton acceptor" evidence="9 10">
    <location>
        <position position="342"/>
    </location>
</feature>
<dbReference type="PROSITE" id="PS00164">
    <property type="entry name" value="ENOLASE"/>
    <property type="match status" value="1"/>
</dbReference>
<dbReference type="SMART" id="SM01192">
    <property type="entry name" value="Enolase_C"/>
    <property type="match status" value="1"/>
</dbReference>
<dbReference type="InterPro" id="IPR020810">
    <property type="entry name" value="Enolase_C"/>
</dbReference>
<dbReference type="PRINTS" id="PR00148">
    <property type="entry name" value="ENOLASE"/>
</dbReference>
<dbReference type="Pfam" id="PF00113">
    <property type="entry name" value="Enolase_C"/>
    <property type="match status" value="1"/>
</dbReference>
<dbReference type="SFLD" id="SFLDG00178">
    <property type="entry name" value="enolase"/>
    <property type="match status" value="1"/>
</dbReference>
<dbReference type="PIRSF" id="PIRSF001400">
    <property type="entry name" value="Enolase"/>
    <property type="match status" value="1"/>
</dbReference>
<dbReference type="InterPro" id="IPR000941">
    <property type="entry name" value="Enolase"/>
</dbReference>
<dbReference type="GO" id="GO:0009986">
    <property type="term" value="C:cell surface"/>
    <property type="evidence" value="ECO:0007669"/>
    <property type="project" value="UniProtKB-SubCell"/>
</dbReference>
<feature type="binding site" evidence="11">
    <location>
        <position position="290"/>
    </location>
    <ligand>
        <name>substrate</name>
    </ligand>
</feature>
<feature type="compositionally biased region" description="Basic and acidic residues" evidence="13">
    <location>
        <begin position="45"/>
        <end position="55"/>
    </location>
</feature>
<evidence type="ECO:0000259" key="14">
    <source>
        <dbReference type="SMART" id="SM01192"/>
    </source>
</evidence>
<comment type="cofactor">
    <cofactor evidence="12">
        <name>Mg(2+)</name>
        <dbReference type="ChEBI" id="CHEBI:18420"/>
    </cofactor>
    <text evidence="12">Mg(2+) is required for catalysis and for stabilizing the dimer.</text>
</comment>
<dbReference type="PANTHER" id="PTHR11902">
    <property type="entry name" value="ENOLASE"/>
    <property type="match status" value="1"/>
</dbReference>
<reference evidence="16 17" key="1">
    <citation type="journal article" date="2016" name="Nat. Commun.">
        <title>Thousands of microbial genomes shed light on interconnected biogeochemical processes in an aquifer system.</title>
        <authorList>
            <person name="Anantharaman K."/>
            <person name="Brown C.T."/>
            <person name="Hug L.A."/>
            <person name="Sharon I."/>
            <person name="Castelle C.J."/>
            <person name="Probst A.J."/>
            <person name="Thomas B.C."/>
            <person name="Singh A."/>
            <person name="Wilkins M.J."/>
            <person name="Karaoz U."/>
            <person name="Brodie E.L."/>
            <person name="Williams K.H."/>
            <person name="Hubbard S.S."/>
            <person name="Banfield J.F."/>
        </authorList>
    </citation>
    <scope>NUCLEOTIDE SEQUENCE [LARGE SCALE GENOMIC DNA]</scope>
</reference>
<dbReference type="Gene3D" id="3.30.390.10">
    <property type="entry name" value="Enolase-like, N-terminal domain"/>
    <property type="match status" value="1"/>
</dbReference>
<dbReference type="NCBIfam" id="TIGR01060">
    <property type="entry name" value="eno"/>
    <property type="match status" value="1"/>
</dbReference>
<feature type="binding site" evidence="9">
    <location>
        <position position="167"/>
    </location>
    <ligand>
        <name>(2R)-2-phosphoglycerate</name>
        <dbReference type="ChEBI" id="CHEBI:58289"/>
    </ligand>
</feature>
<dbReference type="STRING" id="1798480.A2851_01620"/>
<feature type="binding site" evidence="9">
    <location>
        <position position="393"/>
    </location>
    <ligand>
        <name>(2R)-2-phosphoglycerate</name>
        <dbReference type="ChEBI" id="CHEBI:58289"/>
    </ligand>
</feature>
<dbReference type="CDD" id="cd03313">
    <property type="entry name" value="enolase"/>
    <property type="match status" value="1"/>
</dbReference>
<name>A0A1F6CW26_9BACT</name>
<keyword evidence="5 9" id="KW-0964">Secreted</keyword>
<dbReference type="Gene3D" id="3.20.20.120">
    <property type="entry name" value="Enolase-like C-terminal domain"/>
    <property type="match status" value="1"/>
</dbReference>
<dbReference type="UniPathway" id="UPA00109">
    <property type="reaction ID" value="UER00187"/>
</dbReference>
<keyword evidence="9" id="KW-0963">Cytoplasm</keyword>
<evidence type="ECO:0000256" key="1">
    <source>
        <dbReference type="ARBA" id="ARBA00005031"/>
    </source>
</evidence>
<keyword evidence="8 9" id="KW-0456">Lyase</keyword>
<comment type="subcellular location">
    <subcellularLocation>
        <location evidence="9">Cytoplasm</location>
    </subcellularLocation>
    <subcellularLocation>
        <location evidence="9">Secreted</location>
    </subcellularLocation>
    <subcellularLocation>
        <location evidence="9">Cell surface</location>
    </subcellularLocation>
    <text evidence="9">Fractions of enolase are present in both the cytoplasm and on the cell surface.</text>
</comment>
<feature type="binding site" evidence="9 12">
    <location>
        <position position="290"/>
    </location>
    <ligand>
        <name>Mg(2+)</name>
        <dbReference type="ChEBI" id="CHEBI:18420"/>
    </ligand>
</feature>
<feature type="binding site" evidence="9 12">
    <location>
        <position position="247"/>
    </location>
    <ligand>
        <name>Mg(2+)</name>
        <dbReference type="ChEBI" id="CHEBI:18420"/>
    </ligand>
</feature>
<dbReference type="Proteomes" id="UP000176863">
    <property type="component" value="Unassembled WGS sequence"/>
</dbReference>
<evidence type="ECO:0000256" key="13">
    <source>
        <dbReference type="SAM" id="MobiDB-lite"/>
    </source>
</evidence>
<dbReference type="GO" id="GO:0000287">
    <property type="term" value="F:magnesium ion binding"/>
    <property type="evidence" value="ECO:0007669"/>
    <property type="project" value="UniProtKB-UniRule"/>
</dbReference>
<dbReference type="PANTHER" id="PTHR11902:SF1">
    <property type="entry name" value="ENOLASE"/>
    <property type="match status" value="1"/>
</dbReference>
<evidence type="ECO:0000256" key="6">
    <source>
        <dbReference type="ARBA" id="ARBA00022842"/>
    </source>
</evidence>
<dbReference type="GO" id="GO:0006096">
    <property type="term" value="P:glycolytic process"/>
    <property type="evidence" value="ECO:0007669"/>
    <property type="project" value="UniProtKB-UniRule"/>
</dbReference>
<gene>
    <name evidence="9" type="primary">eno</name>
    <name evidence="16" type="ORF">A2851_01620</name>
</gene>
<dbReference type="SFLD" id="SFLDF00002">
    <property type="entry name" value="enolase"/>
    <property type="match status" value="1"/>
</dbReference>
<feature type="region of interest" description="Disordered" evidence="13">
    <location>
        <begin position="36"/>
        <end position="55"/>
    </location>
</feature>
<evidence type="ECO:0000256" key="4">
    <source>
        <dbReference type="ARBA" id="ARBA00017068"/>
    </source>
</evidence>
<evidence type="ECO:0000313" key="17">
    <source>
        <dbReference type="Proteomes" id="UP000176863"/>
    </source>
</evidence>
<evidence type="ECO:0000256" key="8">
    <source>
        <dbReference type="ARBA" id="ARBA00023239"/>
    </source>
</evidence>
<feature type="active site" description="Proton donor" evidence="9 10">
    <location>
        <position position="209"/>
    </location>
</feature>
<comment type="function">
    <text evidence="9">Catalyzes the reversible conversion of 2-phosphoglycerate (2-PG) into phosphoenolpyruvate (PEP). It is essential for the degradation of carbohydrates via glycolysis.</text>
</comment>
<feature type="binding site" evidence="9">
    <location>
        <position position="372"/>
    </location>
    <ligand>
        <name>(2R)-2-phosphoglycerate</name>
        <dbReference type="ChEBI" id="CHEBI:58289"/>
    </ligand>
</feature>
<organism evidence="16 17">
    <name type="scientific">Candidatus Kaiserbacteria bacterium RIFCSPHIGHO2_01_FULL_53_29</name>
    <dbReference type="NCBI Taxonomy" id="1798480"/>
    <lineage>
        <taxon>Bacteria</taxon>
        <taxon>Candidatus Kaiseribacteriota</taxon>
    </lineage>
</organism>
<dbReference type="InterPro" id="IPR036849">
    <property type="entry name" value="Enolase-like_C_sf"/>
</dbReference>
<keyword evidence="7 9" id="KW-0324">Glycolysis</keyword>
<evidence type="ECO:0000256" key="3">
    <source>
        <dbReference type="ARBA" id="ARBA00012058"/>
    </source>
</evidence>